<keyword evidence="2" id="KW-1185">Reference proteome</keyword>
<accession>A0AC61NFE1</accession>
<evidence type="ECO:0000313" key="1">
    <source>
        <dbReference type="EMBL" id="QZE14321.1"/>
    </source>
</evidence>
<dbReference type="Proteomes" id="UP000826212">
    <property type="component" value="Chromosome"/>
</dbReference>
<gene>
    <name evidence="1" type="ORF">K4L44_17710</name>
</gene>
<proteinExistence type="predicted"/>
<evidence type="ECO:0000313" key="2">
    <source>
        <dbReference type="Proteomes" id="UP000826212"/>
    </source>
</evidence>
<sequence length="189" mass="21710">MSKRVDKKEALLEATLTLVNNHGFHAAPMSKIAKLAQVSPATIYIYFKNKQDMMNAIYLKVKREMADAAFCGYSTDLSVKKGFELVWSNVFEYKMSHPRETKLLEQCETSPIVEADVLKEGIGYLDPLSKLMQRGKEQHIIKDVCDYELYAYVFYPLTFIVLNSEREEIVGERSKSETLFAMAWDCIRA</sequence>
<protein>
    <submittedName>
        <fullName evidence="1">TetR/AcrR family transcriptional regulator</fullName>
    </submittedName>
</protein>
<name>A0AC61NFE1_9BACT</name>
<dbReference type="EMBL" id="CP081303">
    <property type="protein sequence ID" value="QZE14321.1"/>
    <property type="molecule type" value="Genomic_DNA"/>
</dbReference>
<organism evidence="1 2">
    <name type="scientific">Halosquirtibacter laminarini</name>
    <dbReference type="NCBI Taxonomy" id="3374600"/>
    <lineage>
        <taxon>Bacteria</taxon>
        <taxon>Pseudomonadati</taxon>
        <taxon>Bacteroidota</taxon>
        <taxon>Bacteroidia</taxon>
        <taxon>Marinilabiliales</taxon>
        <taxon>Prolixibacteraceae</taxon>
        <taxon>Halosquirtibacter</taxon>
    </lineage>
</organism>
<reference evidence="1" key="1">
    <citation type="submission" date="2021-08" db="EMBL/GenBank/DDBJ databases">
        <title>Novel anaerobic bacterium isolated from sea squirt in East Sea, Republic of Korea.</title>
        <authorList>
            <person name="Nguyen T.H."/>
            <person name="Li Z."/>
            <person name="Lee Y.-J."/>
            <person name="Ko J."/>
            <person name="Kim S.-G."/>
        </authorList>
    </citation>
    <scope>NUCLEOTIDE SEQUENCE</scope>
    <source>
        <strain evidence="1">KCTC 25031</strain>
    </source>
</reference>